<dbReference type="EMBL" id="JBFALK010000002">
    <property type="protein sequence ID" value="MEV0967842.1"/>
    <property type="molecule type" value="Genomic_DNA"/>
</dbReference>
<protein>
    <submittedName>
        <fullName evidence="2">SRPBCC family protein</fullName>
    </submittedName>
</protein>
<feature type="domain" description="Coenzyme Q-binding protein COQ10 START" evidence="1">
    <location>
        <begin position="11"/>
        <end position="131"/>
    </location>
</feature>
<accession>A0ABV3G916</accession>
<proteinExistence type="predicted"/>
<evidence type="ECO:0000313" key="3">
    <source>
        <dbReference type="Proteomes" id="UP001551675"/>
    </source>
</evidence>
<dbReference type="Gene3D" id="3.30.530.20">
    <property type="match status" value="1"/>
</dbReference>
<dbReference type="SUPFAM" id="SSF55961">
    <property type="entry name" value="Bet v1-like"/>
    <property type="match status" value="1"/>
</dbReference>
<comment type="caution">
    <text evidence="2">The sequence shown here is derived from an EMBL/GenBank/DDBJ whole genome shotgun (WGS) entry which is preliminary data.</text>
</comment>
<dbReference type="Pfam" id="PF03364">
    <property type="entry name" value="Polyketide_cyc"/>
    <property type="match status" value="1"/>
</dbReference>
<name>A0ABV3G916_MICGL</name>
<gene>
    <name evidence="2" type="ORF">AB0I59_04345</name>
</gene>
<dbReference type="Proteomes" id="UP001551675">
    <property type="component" value="Unassembled WGS sequence"/>
</dbReference>
<organism evidence="2 3">
    <name type="scientific">Microtetraspora glauca</name>
    <dbReference type="NCBI Taxonomy" id="1996"/>
    <lineage>
        <taxon>Bacteria</taxon>
        <taxon>Bacillati</taxon>
        <taxon>Actinomycetota</taxon>
        <taxon>Actinomycetes</taxon>
        <taxon>Streptosporangiales</taxon>
        <taxon>Streptosporangiaceae</taxon>
        <taxon>Microtetraspora</taxon>
    </lineage>
</organism>
<dbReference type="RefSeq" id="WP_061257472.1">
    <property type="nucleotide sequence ID" value="NZ_JBFALK010000002.1"/>
</dbReference>
<keyword evidence="3" id="KW-1185">Reference proteome</keyword>
<reference evidence="2 3" key="1">
    <citation type="submission" date="2024-06" db="EMBL/GenBank/DDBJ databases">
        <title>The Natural Products Discovery Center: Release of the First 8490 Sequenced Strains for Exploring Actinobacteria Biosynthetic Diversity.</title>
        <authorList>
            <person name="Kalkreuter E."/>
            <person name="Kautsar S.A."/>
            <person name="Yang D."/>
            <person name="Bader C.D."/>
            <person name="Teijaro C.N."/>
            <person name="Fluegel L."/>
            <person name="Davis C.M."/>
            <person name="Simpson J.R."/>
            <person name="Lauterbach L."/>
            <person name="Steele A.D."/>
            <person name="Gui C."/>
            <person name="Meng S."/>
            <person name="Li G."/>
            <person name="Viehrig K."/>
            <person name="Ye F."/>
            <person name="Su P."/>
            <person name="Kiefer A.F."/>
            <person name="Nichols A."/>
            <person name="Cepeda A.J."/>
            <person name="Yan W."/>
            <person name="Fan B."/>
            <person name="Jiang Y."/>
            <person name="Adhikari A."/>
            <person name="Zheng C.-J."/>
            <person name="Schuster L."/>
            <person name="Cowan T.M."/>
            <person name="Smanski M.J."/>
            <person name="Chevrette M.G."/>
            <person name="De Carvalho L.P.S."/>
            <person name="Shen B."/>
        </authorList>
    </citation>
    <scope>NUCLEOTIDE SEQUENCE [LARGE SCALE GENOMIC DNA]</scope>
    <source>
        <strain evidence="2 3">NPDC050100</strain>
    </source>
</reference>
<dbReference type="CDD" id="cd08860">
    <property type="entry name" value="TcmN_ARO-CYC_like"/>
    <property type="match status" value="1"/>
</dbReference>
<dbReference type="InterPro" id="IPR005031">
    <property type="entry name" value="COQ10_START"/>
</dbReference>
<dbReference type="InterPro" id="IPR023393">
    <property type="entry name" value="START-like_dom_sf"/>
</dbReference>
<evidence type="ECO:0000259" key="1">
    <source>
        <dbReference type="Pfam" id="PF03364"/>
    </source>
</evidence>
<evidence type="ECO:0000313" key="2">
    <source>
        <dbReference type="EMBL" id="MEV0967842.1"/>
    </source>
</evidence>
<sequence>MAGHTDNHIVIDAPIDVVWRMTNDIESWTELFSEYSEATIIERRGDSILFRLALHPDENGTVWSWMSLRTPDPATRTVRSHRVETGPFKYMSIFWEYTETDRGVRMRWVQDFEMKPGAPVGDEAMRDRLNRNTLVQLQLIKDKVEAAARATAAI</sequence>